<evidence type="ECO:0000313" key="3">
    <source>
        <dbReference type="RefSeq" id="XP_027200104.1"/>
    </source>
</evidence>
<keyword evidence="1" id="KW-1133">Transmembrane helix</keyword>
<name>A0A6P6Y6H6_DERPT</name>
<feature type="transmembrane region" description="Helical" evidence="1">
    <location>
        <begin position="111"/>
        <end position="129"/>
    </location>
</feature>
<proteinExistence type="predicted"/>
<keyword evidence="1" id="KW-0812">Transmembrane</keyword>
<dbReference type="Pfam" id="PF09808">
    <property type="entry name" value="SNAPC1"/>
    <property type="match status" value="1"/>
</dbReference>
<keyword evidence="1" id="KW-0472">Membrane</keyword>
<evidence type="ECO:0000313" key="2">
    <source>
        <dbReference type="Proteomes" id="UP000515146"/>
    </source>
</evidence>
<dbReference type="Proteomes" id="UP000515146">
    <property type="component" value="Unplaced"/>
</dbReference>
<accession>A0A6P6Y6H6</accession>
<dbReference type="AlphaFoldDB" id="A0A6P6Y6H6"/>
<sequence length="245" mass="29590">MDKFKIEYERFFDQFKEKTSIIVPETIDDDDIGDDDDESETKQQQQQQNSEIYYSFSFDEFLKYFKKFKFAHLIVWIIQKQDSKFIREYFDETTEFVLAKISSTNSLESRIFAFYVLYSLWAMFCRIYPSIPFRIRMNQQSLSFIQDLVGDSLKRNQFDIFIGYQKMIIDGAFAYCQSIQLLGPYYKDYIYKSYKLQDVDQTNPSNFYKEIESNLEFYESLLNEFDNIDYQSMKQCLTDINNKKN</sequence>
<organism evidence="2 3">
    <name type="scientific">Dermatophagoides pteronyssinus</name>
    <name type="common">European house dust mite</name>
    <dbReference type="NCBI Taxonomy" id="6956"/>
    <lineage>
        <taxon>Eukaryota</taxon>
        <taxon>Metazoa</taxon>
        <taxon>Ecdysozoa</taxon>
        <taxon>Arthropoda</taxon>
        <taxon>Chelicerata</taxon>
        <taxon>Arachnida</taxon>
        <taxon>Acari</taxon>
        <taxon>Acariformes</taxon>
        <taxon>Sarcoptiformes</taxon>
        <taxon>Astigmata</taxon>
        <taxon>Psoroptidia</taxon>
        <taxon>Analgoidea</taxon>
        <taxon>Pyroglyphidae</taxon>
        <taxon>Dermatophagoidinae</taxon>
        <taxon>Dermatophagoides</taxon>
    </lineage>
</organism>
<dbReference type="RefSeq" id="XP_027200104.1">
    <property type="nucleotide sequence ID" value="XM_027344303.1"/>
</dbReference>
<dbReference type="InParanoid" id="A0A6P6Y6H6"/>
<dbReference type="InterPro" id="IPR019188">
    <property type="entry name" value="SNAPC1"/>
</dbReference>
<dbReference type="OrthoDB" id="10383253at2759"/>
<gene>
    <name evidence="3" type="primary">LOC113794202</name>
</gene>
<evidence type="ECO:0000256" key="1">
    <source>
        <dbReference type="SAM" id="Phobius"/>
    </source>
</evidence>
<keyword evidence="2" id="KW-1185">Reference proteome</keyword>
<reference evidence="3" key="1">
    <citation type="submission" date="2025-08" db="UniProtKB">
        <authorList>
            <consortium name="RefSeq"/>
        </authorList>
    </citation>
    <scope>IDENTIFICATION</scope>
    <source>
        <strain evidence="3">Airmid</strain>
    </source>
</reference>
<dbReference type="OMA" id="INCFREL"/>
<protein>
    <submittedName>
        <fullName evidence="3">Uncharacterized protein LOC113794202</fullName>
    </submittedName>
</protein>
<dbReference type="KEGG" id="dpte:113794202"/>